<feature type="signal peptide" evidence="1">
    <location>
        <begin position="1"/>
        <end position="22"/>
    </location>
</feature>
<evidence type="ECO:0000313" key="2">
    <source>
        <dbReference type="EMBL" id="TWH77268.1"/>
    </source>
</evidence>
<dbReference type="PROSITE" id="PS51257">
    <property type="entry name" value="PROKAR_LIPOPROTEIN"/>
    <property type="match status" value="1"/>
</dbReference>
<dbReference type="OrthoDB" id="6912619at2"/>
<proteinExistence type="predicted"/>
<dbReference type="InterPro" id="IPR039366">
    <property type="entry name" value="Pilotin"/>
</dbReference>
<gene>
    <name evidence="2" type="ORF">LX59_00174</name>
</gene>
<dbReference type="AlphaFoldDB" id="A0A562J255"/>
<keyword evidence="1" id="KW-0732">Signal</keyword>
<evidence type="ECO:0000256" key="1">
    <source>
        <dbReference type="SAM" id="SignalP"/>
    </source>
</evidence>
<dbReference type="EMBL" id="VLKG01000001">
    <property type="protein sequence ID" value="TWH77268.1"/>
    <property type="molecule type" value="Genomic_DNA"/>
</dbReference>
<organism evidence="2 3">
    <name type="scientific">Azomonas agilis</name>
    <dbReference type="NCBI Taxonomy" id="116849"/>
    <lineage>
        <taxon>Bacteria</taxon>
        <taxon>Pseudomonadati</taxon>
        <taxon>Pseudomonadota</taxon>
        <taxon>Gammaproteobacteria</taxon>
        <taxon>Pseudomonadales</taxon>
        <taxon>Pseudomonadaceae</taxon>
        <taxon>Azomonas</taxon>
    </lineage>
</organism>
<dbReference type="Proteomes" id="UP000319627">
    <property type="component" value="Unassembled WGS sequence"/>
</dbReference>
<evidence type="ECO:0000313" key="3">
    <source>
        <dbReference type="Proteomes" id="UP000319627"/>
    </source>
</evidence>
<sequence length="145" mass="15482">MRSSLVCSLIGLAVLAGCRTTAEPPTSVAPNKMQESSTPAIPANYRVLTGQLIGIPAGAEVELALVELNERSRPARSLGDTQISIQTAETPFQLAFDPERFPTDRRVELRGRVIQSGQLTMRLPSRSISLASDLSVGSLQAIPTP</sequence>
<keyword evidence="3" id="KW-1185">Reference proteome</keyword>
<dbReference type="RefSeq" id="WP_144569950.1">
    <property type="nucleotide sequence ID" value="NZ_VLKG01000001.1"/>
</dbReference>
<comment type="caution">
    <text evidence="2">The sequence shown here is derived from an EMBL/GenBank/DDBJ whole genome shotgun (WGS) entry which is preliminary data.</text>
</comment>
<name>A0A562J255_9GAMM</name>
<dbReference type="Pfam" id="PF09619">
    <property type="entry name" value="YscW"/>
    <property type="match status" value="1"/>
</dbReference>
<feature type="chain" id="PRO_5022003569" evidence="1">
    <location>
        <begin position="23"/>
        <end position="145"/>
    </location>
</feature>
<reference evidence="2 3" key="1">
    <citation type="submission" date="2019-07" db="EMBL/GenBank/DDBJ databases">
        <title>Genomic Encyclopedia of Type Strains, Phase I: the one thousand microbial genomes (KMG-I) project.</title>
        <authorList>
            <person name="Kyrpides N."/>
        </authorList>
    </citation>
    <scope>NUCLEOTIDE SEQUENCE [LARGE SCALE GENOMIC DNA]</scope>
    <source>
        <strain evidence="2 3">DSM 375</strain>
    </source>
</reference>
<protein>
    <submittedName>
        <fullName evidence="2">Putative lipoprotein YbaY</fullName>
    </submittedName>
</protein>
<accession>A0A562J255</accession>
<keyword evidence="2" id="KW-0449">Lipoprotein</keyword>